<proteinExistence type="predicted"/>
<dbReference type="RefSeq" id="WP_005638294.1">
    <property type="nucleotide sequence ID" value="NZ_CAOJXY010000010.1"/>
</dbReference>
<gene>
    <name evidence="1" type="ORF">PQG89_18760</name>
</gene>
<evidence type="ECO:0000313" key="1">
    <source>
        <dbReference type="EMBL" id="MDC7151428.1"/>
    </source>
</evidence>
<dbReference type="Proteomes" id="UP001213646">
    <property type="component" value="Unassembled WGS sequence"/>
</dbReference>
<comment type="caution">
    <text evidence="1">The sequence shown here is derived from an EMBL/GenBank/DDBJ whole genome shotgun (WGS) entry which is preliminary data.</text>
</comment>
<dbReference type="AlphaFoldDB" id="A0AAW6I6S9"/>
<accession>A0AAW6I6S9</accession>
<sequence>MGLLSFLFGSKKDVPVQEEVSSKILPEIKEEDFVDNSDPNEDLYTVHYGTKMPIDAIYAYINRDYEQSGYDDAMVNADSTYKDSKKNIIKNELRRLFEQVTLRYRNDLRDIEVQIEIVEQQGLINTASSLKARKDTYIEHMSVMKDMVESLEKEEPQMMSMVKSYERGFLKGLAAKSDLLLRNNHGNN</sequence>
<organism evidence="1 2">
    <name type="scientific">Parabacteroides johnsonii</name>
    <dbReference type="NCBI Taxonomy" id="387661"/>
    <lineage>
        <taxon>Bacteria</taxon>
        <taxon>Pseudomonadati</taxon>
        <taxon>Bacteroidota</taxon>
        <taxon>Bacteroidia</taxon>
        <taxon>Bacteroidales</taxon>
        <taxon>Tannerellaceae</taxon>
        <taxon>Parabacteroides</taxon>
    </lineage>
</organism>
<protein>
    <submittedName>
        <fullName evidence="1">Uncharacterized protein</fullName>
    </submittedName>
</protein>
<dbReference type="GeneID" id="49205437"/>
<dbReference type="EMBL" id="JAQPYX010000192">
    <property type="protein sequence ID" value="MDC7151428.1"/>
    <property type="molecule type" value="Genomic_DNA"/>
</dbReference>
<reference evidence="1" key="1">
    <citation type="submission" date="2023-01" db="EMBL/GenBank/DDBJ databases">
        <title>Exploring GABA producing Bacteroides strains toward improving mental health.</title>
        <authorList>
            <person name="Yousuf B."/>
            <person name="Bouhlel N.E."/>
            <person name="Mottawea W."/>
            <person name="Hammami R."/>
        </authorList>
    </citation>
    <scope>NUCLEOTIDE SEQUENCE</scope>
    <source>
        <strain evidence="1">UO.H1047</strain>
    </source>
</reference>
<evidence type="ECO:0000313" key="2">
    <source>
        <dbReference type="Proteomes" id="UP001213646"/>
    </source>
</evidence>
<name>A0AAW6I6S9_9BACT</name>